<protein>
    <submittedName>
        <fullName evidence="3">Winged helix-turn-helix domain-containing protein</fullName>
    </submittedName>
</protein>
<keyword evidence="4" id="KW-1185">Reference proteome</keyword>
<dbReference type="InterPro" id="IPR025959">
    <property type="entry name" value="Winged_HTH_dom"/>
</dbReference>
<organism evidence="3 4">
    <name type="scientific">Jiella flava</name>
    <dbReference type="NCBI Taxonomy" id="2816857"/>
    <lineage>
        <taxon>Bacteria</taxon>
        <taxon>Pseudomonadati</taxon>
        <taxon>Pseudomonadota</taxon>
        <taxon>Alphaproteobacteria</taxon>
        <taxon>Hyphomicrobiales</taxon>
        <taxon>Aurantimonadaceae</taxon>
        <taxon>Jiella</taxon>
    </lineage>
</organism>
<dbReference type="EMBL" id="JAFMPP010000025">
    <property type="protein sequence ID" value="MBO0664525.1"/>
    <property type="molecule type" value="Genomic_DNA"/>
</dbReference>
<feature type="region of interest" description="Disordered" evidence="1">
    <location>
        <begin position="70"/>
        <end position="98"/>
    </location>
</feature>
<comment type="caution">
    <text evidence="3">The sequence shown here is derived from an EMBL/GenBank/DDBJ whole genome shotgun (WGS) entry which is preliminary data.</text>
</comment>
<evidence type="ECO:0000259" key="2">
    <source>
        <dbReference type="Pfam" id="PF13592"/>
    </source>
</evidence>
<evidence type="ECO:0000313" key="3">
    <source>
        <dbReference type="EMBL" id="MBO0664525.1"/>
    </source>
</evidence>
<reference evidence="3" key="1">
    <citation type="submission" date="2021-03" db="EMBL/GenBank/DDBJ databases">
        <title>Whole genome sequence of Jiella sp. CQZ9-1.</title>
        <authorList>
            <person name="Tuo L."/>
        </authorList>
    </citation>
    <scope>NUCLEOTIDE SEQUENCE</scope>
    <source>
        <strain evidence="3">CQZ9-1</strain>
    </source>
</reference>
<proteinExistence type="predicted"/>
<name>A0A939G267_9HYPH</name>
<evidence type="ECO:0000313" key="4">
    <source>
        <dbReference type="Proteomes" id="UP000664122"/>
    </source>
</evidence>
<dbReference type="Proteomes" id="UP000664122">
    <property type="component" value="Unassembled WGS sequence"/>
</dbReference>
<dbReference type="AlphaFoldDB" id="A0A939G267"/>
<gene>
    <name evidence="3" type="ORF">J1C48_18290</name>
</gene>
<accession>A0A939G267</accession>
<evidence type="ECO:0000256" key="1">
    <source>
        <dbReference type="SAM" id="MobiDB-lite"/>
    </source>
</evidence>
<sequence length="98" mass="11140">MSTKPAAGHVDKIEAGPTAAVDGVVRWRLVDLAQWVFEEFRISISVQTLSREMRALGYRKLSARPRHHAQNEFELDAFKKTSPPRWQRSSRTKPPASP</sequence>
<feature type="domain" description="Winged helix-turn helix" evidence="2">
    <location>
        <begin position="24"/>
        <end position="82"/>
    </location>
</feature>
<dbReference type="Pfam" id="PF13592">
    <property type="entry name" value="HTH_33"/>
    <property type="match status" value="1"/>
</dbReference>